<reference evidence="3 4" key="1">
    <citation type="journal article" date="2019" name="Int. J. Syst. Evol. Microbiol.">
        <title>The Global Catalogue of Microorganisms (GCM) 10K type strain sequencing project: providing services to taxonomists for standard genome sequencing and annotation.</title>
        <authorList>
            <consortium name="The Broad Institute Genomics Platform"/>
            <consortium name="The Broad Institute Genome Sequencing Center for Infectious Disease"/>
            <person name="Wu L."/>
            <person name="Ma J."/>
        </authorList>
    </citation>
    <scope>NUCLEOTIDE SEQUENCE [LARGE SCALE GENOMIC DNA]</scope>
    <source>
        <strain evidence="3 4">JCM 14545</strain>
    </source>
</reference>
<dbReference type="Pfam" id="PF02113">
    <property type="entry name" value="Peptidase_S13"/>
    <property type="match status" value="2"/>
</dbReference>
<evidence type="ECO:0000313" key="3">
    <source>
        <dbReference type="EMBL" id="GAA1942247.1"/>
    </source>
</evidence>
<keyword evidence="2" id="KW-0378">Hydrolase</keyword>
<protein>
    <recommendedName>
        <fullName evidence="5">D-alanyl-D-alanine carboxypeptidase/D-alanyl-D-alanine-endopeptidase (Penicillin-binding protein 4)</fullName>
    </recommendedName>
</protein>
<comment type="similarity">
    <text evidence="1">Belongs to the peptidase S13 family.</text>
</comment>
<name>A0ABN2Q2G6_9PSEU</name>
<dbReference type="PANTHER" id="PTHR30023:SF0">
    <property type="entry name" value="PENICILLIN-SENSITIVE CARBOXYPEPTIDASE A"/>
    <property type="match status" value="1"/>
</dbReference>
<keyword evidence="4" id="KW-1185">Reference proteome</keyword>
<dbReference type="NCBIfam" id="TIGR00666">
    <property type="entry name" value="PBP4"/>
    <property type="match status" value="1"/>
</dbReference>
<dbReference type="Gene3D" id="3.40.710.10">
    <property type="entry name" value="DD-peptidase/beta-lactamase superfamily"/>
    <property type="match status" value="2"/>
</dbReference>
<dbReference type="EMBL" id="BAAANN010000002">
    <property type="protein sequence ID" value="GAA1942247.1"/>
    <property type="molecule type" value="Genomic_DNA"/>
</dbReference>
<gene>
    <name evidence="3" type="ORF">GCM10009754_07070</name>
</gene>
<dbReference type="InterPro" id="IPR000667">
    <property type="entry name" value="Peptidase_S13"/>
</dbReference>
<evidence type="ECO:0008006" key="5">
    <source>
        <dbReference type="Google" id="ProtNLM"/>
    </source>
</evidence>
<comment type="caution">
    <text evidence="3">The sequence shown here is derived from an EMBL/GenBank/DDBJ whole genome shotgun (WGS) entry which is preliminary data.</text>
</comment>
<evidence type="ECO:0000256" key="2">
    <source>
        <dbReference type="ARBA" id="ARBA00022801"/>
    </source>
</evidence>
<sequence>MDESSPEPPPKKRKRRGLLIGALALVLVVAVGVALALPAVSNRLALPWAPNAPKAAEPSPVPVALQLKGPDTSKAAPTPAAVQAALAGPAGNTALGTLTGSVLDPATGTTLWDRNPGQPLTPASTTKLLTTAAALLALDHGAQISTKVVQGASPDTAVIVGGGDVTLSSLPKGKDPLYPGGAHLDDLVEQVKNSSGGQIKKVQIDSSLFSGPTTAPGLAAGDVPTYTAAMVPAMLDAGRLDPSDDHSARTPNPAADLTRQFAERLGANVAGTMNATAPQGAKVLGEVKSAPITELVSQLLQASDNTLADAVARQTAIATGKPATFEGGAAATLDVLRQHKFDLGGVELSDNSGLSTLNKVPSKVLAEIVGAAAAPEGKDERSAKLRPILVGLPVAGGTGTLASRYADGNSSGGKGLVRAKTGSLSGVNTLAGVVLDNDGRVLVFALMSNGGSTDPSRKALDAIAAKLKTCGCT</sequence>
<dbReference type="PANTHER" id="PTHR30023">
    <property type="entry name" value="D-ALANYL-D-ALANINE CARBOXYPEPTIDASE"/>
    <property type="match status" value="1"/>
</dbReference>
<evidence type="ECO:0000313" key="4">
    <source>
        <dbReference type="Proteomes" id="UP001501116"/>
    </source>
</evidence>
<dbReference type="PRINTS" id="PR00922">
    <property type="entry name" value="DADACBPTASE3"/>
</dbReference>
<dbReference type="InterPro" id="IPR012338">
    <property type="entry name" value="Beta-lactam/transpept-like"/>
</dbReference>
<dbReference type="Proteomes" id="UP001501116">
    <property type="component" value="Unassembled WGS sequence"/>
</dbReference>
<evidence type="ECO:0000256" key="1">
    <source>
        <dbReference type="ARBA" id="ARBA00006096"/>
    </source>
</evidence>
<proteinExistence type="inferred from homology"/>
<organism evidence="3 4">
    <name type="scientific">Amycolatopsis minnesotensis</name>
    <dbReference type="NCBI Taxonomy" id="337894"/>
    <lineage>
        <taxon>Bacteria</taxon>
        <taxon>Bacillati</taxon>
        <taxon>Actinomycetota</taxon>
        <taxon>Actinomycetes</taxon>
        <taxon>Pseudonocardiales</taxon>
        <taxon>Pseudonocardiaceae</taxon>
        <taxon>Amycolatopsis</taxon>
    </lineage>
</organism>
<dbReference type="SUPFAM" id="SSF56601">
    <property type="entry name" value="beta-lactamase/transpeptidase-like"/>
    <property type="match status" value="1"/>
</dbReference>
<accession>A0ABN2Q2G6</accession>